<evidence type="ECO:0000256" key="7">
    <source>
        <dbReference type="ARBA" id="ARBA00022692"/>
    </source>
</evidence>
<keyword evidence="13 22" id="KW-1133">Transmembrane helix</keyword>
<keyword evidence="17" id="KW-0325">Glycoprotein</keyword>
<dbReference type="Gene3D" id="2.90.10.10">
    <property type="entry name" value="Bulb-type lectin domain"/>
    <property type="match status" value="2"/>
</dbReference>
<evidence type="ECO:0000313" key="28">
    <source>
        <dbReference type="Proteomes" id="UP000242715"/>
    </source>
</evidence>
<evidence type="ECO:0000256" key="14">
    <source>
        <dbReference type="ARBA" id="ARBA00023136"/>
    </source>
</evidence>
<keyword evidence="3" id="KW-1003">Cell membrane</keyword>
<dbReference type="GO" id="GO:0004674">
    <property type="term" value="F:protein serine/threonine kinase activity"/>
    <property type="evidence" value="ECO:0007669"/>
    <property type="project" value="UniProtKB-KW"/>
</dbReference>
<keyword evidence="15" id="KW-1015">Disulfide bond</keyword>
<dbReference type="InterPro" id="IPR021820">
    <property type="entry name" value="S-locus_recpt_kinase_C"/>
</dbReference>
<keyword evidence="9" id="KW-0430">Lectin</keyword>
<dbReference type="InterPro" id="IPR003609">
    <property type="entry name" value="Pan_app"/>
</dbReference>
<feature type="domain" description="EGF-like" evidence="24">
    <location>
        <begin position="1103"/>
        <end position="1141"/>
    </location>
</feature>
<keyword evidence="7 22" id="KW-0812">Transmembrane</keyword>
<comment type="catalytic activity">
    <reaction evidence="18">
        <text>L-threonyl-[protein] + ATP = O-phospho-L-threonyl-[protein] + ADP + H(+)</text>
        <dbReference type="Rhea" id="RHEA:46608"/>
        <dbReference type="Rhea" id="RHEA-COMP:11060"/>
        <dbReference type="Rhea" id="RHEA-COMP:11605"/>
        <dbReference type="ChEBI" id="CHEBI:15378"/>
        <dbReference type="ChEBI" id="CHEBI:30013"/>
        <dbReference type="ChEBI" id="CHEBI:30616"/>
        <dbReference type="ChEBI" id="CHEBI:61977"/>
        <dbReference type="ChEBI" id="CHEBI:456216"/>
        <dbReference type="EC" id="2.7.11.1"/>
    </reaction>
</comment>
<comment type="subcellular location">
    <subcellularLocation>
        <location evidence="1">Cell membrane</location>
        <topology evidence="1">Single-pass type I membrane protein</topology>
    </subcellularLocation>
</comment>
<dbReference type="FunFam" id="3.30.200.20:FF:000330">
    <property type="entry name" value="G-type lectin S-receptor-like serine/threonine-protein kinase At4g03230"/>
    <property type="match status" value="2"/>
</dbReference>
<keyword evidence="5 20" id="KW-0245">EGF-like domain</keyword>
<evidence type="ECO:0000256" key="3">
    <source>
        <dbReference type="ARBA" id="ARBA00022475"/>
    </source>
</evidence>
<keyword evidence="12 21" id="KW-0067">ATP-binding</keyword>
<dbReference type="GO" id="GO:0048544">
    <property type="term" value="P:recognition of pollen"/>
    <property type="evidence" value="ECO:0007669"/>
    <property type="project" value="InterPro"/>
</dbReference>
<dbReference type="SMART" id="SM00473">
    <property type="entry name" value="PAN_AP"/>
    <property type="match status" value="2"/>
</dbReference>
<feature type="domain" description="Apple" evidence="26">
    <location>
        <begin position="353"/>
        <end position="433"/>
    </location>
</feature>
<evidence type="ECO:0000256" key="21">
    <source>
        <dbReference type="PROSITE-ProRule" id="PRU10141"/>
    </source>
</evidence>
<dbReference type="SMART" id="SM00181">
    <property type="entry name" value="EGF"/>
    <property type="match status" value="2"/>
</dbReference>
<evidence type="ECO:0000256" key="20">
    <source>
        <dbReference type="PROSITE-ProRule" id="PRU00076"/>
    </source>
</evidence>
<proteinExistence type="predicted"/>
<dbReference type="PROSITE" id="PS50011">
    <property type="entry name" value="PROTEIN_KINASE_DOM"/>
    <property type="match status" value="2"/>
</dbReference>
<evidence type="ECO:0000256" key="18">
    <source>
        <dbReference type="ARBA" id="ARBA00047899"/>
    </source>
</evidence>
<dbReference type="PROSITE" id="PS00107">
    <property type="entry name" value="PROTEIN_KINASE_ATP"/>
    <property type="match status" value="2"/>
</dbReference>
<feature type="domain" description="Bulb-type lectin" evidence="25">
    <location>
        <begin position="31"/>
        <end position="158"/>
    </location>
</feature>
<feature type="binding site" evidence="21">
    <location>
        <position position="554"/>
    </location>
    <ligand>
        <name>ATP</name>
        <dbReference type="ChEBI" id="CHEBI:30616"/>
    </ligand>
</feature>
<dbReference type="InterPro" id="IPR000858">
    <property type="entry name" value="S_locus_glycoprot_dom"/>
</dbReference>
<keyword evidence="28" id="KW-1185">Reference proteome</keyword>
<dbReference type="GO" id="GO:0005524">
    <property type="term" value="F:ATP binding"/>
    <property type="evidence" value="ECO:0007669"/>
    <property type="project" value="UniProtKB-UniRule"/>
</dbReference>
<dbReference type="InterPro" id="IPR036426">
    <property type="entry name" value="Bulb-type_lectin_dom_sf"/>
</dbReference>
<evidence type="ECO:0000259" key="25">
    <source>
        <dbReference type="PROSITE" id="PS50927"/>
    </source>
</evidence>
<dbReference type="InterPro" id="IPR000742">
    <property type="entry name" value="EGF"/>
</dbReference>
<dbReference type="CDD" id="cd00054">
    <property type="entry name" value="EGF_CA"/>
    <property type="match status" value="1"/>
</dbReference>
<feature type="domain" description="Protein kinase" evidence="23">
    <location>
        <begin position="526"/>
        <end position="799"/>
    </location>
</feature>
<keyword evidence="10 21" id="KW-0547">Nucleotide-binding</keyword>
<evidence type="ECO:0000256" key="1">
    <source>
        <dbReference type="ARBA" id="ARBA00004251"/>
    </source>
</evidence>
<evidence type="ECO:0000256" key="12">
    <source>
        <dbReference type="ARBA" id="ARBA00022840"/>
    </source>
</evidence>
<evidence type="ECO:0000256" key="15">
    <source>
        <dbReference type="ARBA" id="ARBA00023157"/>
    </source>
</evidence>
<evidence type="ECO:0000256" key="2">
    <source>
        <dbReference type="ARBA" id="ARBA00012513"/>
    </source>
</evidence>
<dbReference type="CDD" id="cd00028">
    <property type="entry name" value="B_lectin"/>
    <property type="match status" value="2"/>
</dbReference>
<dbReference type="InterPro" id="IPR017441">
    <property type="entry name" value="Protein_kinase_ATP_BS"/>
</dbReference>
<evidence type="ECO:0000256" key="8">
    <source>
        <dbReference type="ARBA" id="ARBA00022729"/>
    </source>
</evidence>
<dbReference type="InterPro" id="IPR011009">
    <property type="entry name" value="Kinase-like_dom_sf"/>
</dbReference>
<dbReference type="PANTHER" id="PTHR27002:SF1095">
    <property type="entry name" value="G-TYPE LECTIN S-RECEPTOR-LIKE SERINE_THREONINE-PROTEIN KINASE RKS1"/>
    <property type="match status" value="1"/>
</dbReference>
<protein>
    <recommendedName>
        <fullName evidence="2">non-specific serine/threonine protein kinase</fullName>
        <ecNumber evidence="2">2.7.11.1</ecNumber>
    </recommendedName>
</protein>
<feature type="domain" description="EGF-like" evidence="24">
    <location>
        <begin position="295"/>
        <end position="333"/>
    </location>
</feature>
<evidence type="ECO:0000313" key="27">
    <source>
        <dbReference type="EMBL" id="GAU20774.1"/>
    </source>
</evidence>
<organism evidence="27 28">
    <name type="scientific">Trifolium subterraneum</name>
    <name type="common">Subterranean clover</name>
    <dbReference type="NCBI Taxonomy" id="3900"/>
    <lineage>
        <taxon>Eukaryota</taxon>
        <taxon>Viridiplantae</taxon>
        <taxon>Streptophyta</taxon>
        <taxon>Embryophyta</taxon>
        <taxon>Tracheophyta</taxon>
        <taxon>Spermatophyta</taxon>
        <taxon>Magnoliopsida</taxon>
        <taxon>eudicotyledons</taxon>
        <taxon>Gunneridae</taxon>
        <taxon>Pentapetalae</taxon>
        <taxon>rosids</taxon>
        <taxon>fabids</taxon>
        <taxon>Fabales</taxon>
        <taxon>Fabaceae</taxon>
        <taxon>Papilionoideae</taxon>
        <taxon>50 kb inversion clade</taxon>
        <taxon>NPAAA clade</taxon>
        <taxon>Hologalegina</taxon>
        <taxon>IRL clade</taxon>
        <taxon>Trifolieae</taxon>
        <taxon>Trifolium</taxon>
    </lineage>
</organism>
<dbReference type="SUPFAM" id="SSF51110">
    <property type="entry name" value="alpha-D-mannose-specific plant lectins"/>
    <property type="match status" value="2"/>
</dbReference>
<dbReference type="InterPro" id="IPR001480">
    <property type="entry name" value="Bulb-type_lectin_dom"/>
</dbReference>
<dbReference type="SMART" id="SM00220">
    <property type="entry name" value="S_TKc"/>
    <property type="match status" value="2"/>
</dbReference>
<evidence type="ECO:0000259" key="26">
    <source>
        <dbReference type="PROSITE" id="PS50948"/>
    </source>
</evidence>
<dbReference type="InterPro" id="IPR000719">
    <property type="entry name" value="Prot_kinase_dom"/>
</dbReference>
<accession>A0A2Z6LPR4</accession>
<keyword evidence="11" id="KW-0418">Kinase</keyword>
<dbReference type="Pfam" id="PF00954">
    <property type="entry name" value="S_locus_glycop"/>
    <property type="match status" value="2"/>
</dbReference>
<keyword evidence="16" id="KW-0675">Receptor</keyword>
<dbReference type="EMBL" id="DF973219">
    <property type="protein sequence ID" value="GAU20774.1"/>
    <property type="molecule type" value="Genomic_DNA"/>
</dbReference>
<keyword evidence="4" id="KW-0723">Serine/threonine-protein kinase</keyword>
<dbReference type="SUPFAM" id="SSF56112">
    <property type="entry name" value="Protein kinase-like (PK-like)"/>
    <property type="match status" value="2"/>
</dbReference>
<reference evidence="28" key="1">
    <citation type="journal article" date="2017" name="Front. Plant Sci.">
        <title>Climate Clever Clovers: New Paradigm to Reduce the Environmental Footprint of Ruminants by Breeding Low Methanogenic Forages Utilizing Haplotype Variation.</title>
        <authorList>
            <person name="Kaur P."/>
            <person name="Appels R."/>
            <person name="Bayer P.E."/>
            <person name="Keeble-Gagnere G."/>
            <person name="Wang J."/>
            <person name="Hirakawa H."/>
            <person name="Shirasawa K."/>
            <person name="Vercoe P."/>
            <person name="Stefanova K."/>
            <person name="Durmic Z."/>
            <person name="Nichols P."/>
            <person name="Revell C."/>
            <person name="Isobe S.N."/>
            <person name="Edwards D."/>
            <person name="Erskine W."/>
        </authorList>
    </citation>
    <scope>NUCLEOTIDE SEQUENCE [LARGE SCALE GENOMIC DNA]</scope>
    <source>
        <strain evidence="28">cv. Daliak</strain>
    </source>
</reference>
<evidence type="ECO:0000256" key="9">
    <source>
        <dbReference type="ARBA" id="ARBA00022734"/>
    </source>
</evidence>
<dbReference type="FunFam" id="1.10.510.10:FF:000060">
    <property type="entry name" value="G-type lectin S-receptor-like serine/threonine-protein kinase"/>
    <property type="match status" value="2"/>
</dbReference>
<dbReference type="EC" id="2.7.11.1" evidence="2"/>
<dbReference type="PROSITE" id="PS50948">
    <property type="entry name" value="PAN"/>
    <property type="match status" value="2"/>
</dbReference>
<dbReference type="InterPro" id="IPR001245">
    <property type="entry name" value="Ser-Thr/Tyr_kinase_cat_dom"/>
</dbReference>
<evidence type="ECO:0000256" key="10">
    <source>
        <dbReference type="ARBA" id="ARBA00022741"/>
    </source>
</evidence>
<evidence type="ECO:0000256" key="17">
    <source>
        <dbReference type="ARBA" id="ARBA00023180"/>
    </source>
</evidence>
<keyword evidence="6" id="KW-0808">Transferase</keyword>
<dbReference type="GO" id="GO:0005886">
    <property type="term" value="C:plasma membrane"/>
    <property type="evidence" value="ECO:0007669"/>
    <property type="project" value="UniProtKB-SubCell"/>
</dbReference>
<evidence type="ECO:0000259" key="23">
    <source>
        <dbReference type="PROSITE" id="PS50011"/>
    </source>
</evidence>
<name>A0A2Z6LPR4_TRISU</name>
<dbReference type="CDD" id="cd01098">
    <property type="entry name" value="PAN_AP_plant"/>
    <property type="match status" value="2"/>
</dbReference>
<feature type="domain" description="Bulb-type lectin" evidence="25">
    <location>
        <begin position="841"/>
        <end position="968"/>
    </location>
</feature>
<dbReference type="FunFam" id="2.90.10.10:FF:000005">
    <property type="entry name" value="G-type lectin S-receptor-like serine/threonine-protein kinase"/>
    <property type="match status" value="2"/>
</dbReference>
<evidence type="ECO:0000256" key="13">
    <source>
        <dbReference type="ARBA" id="ARBA00022989"/>
    </source>
</evidence>
<dbReference type="Pfam" id="PF01453">
    <property type="entry name" value="B_lectin"/>
    <property type="match status" value="2"/>
</dbReference>
<evidence type="ECO:0000256" key="16">
    <source>
        <dbReference type="ARBA" id="ARBA00023170"/>
    </source>
</evidence>
<evidence type="ECO:0000256" key="11">
    <source>
        <dbReference type="ARBA" id="ARBA00022777"/>
    </source>
</evidence>
<feature type="domain" description="Protein kinase" evidence="23">
    <location>
        <begin position="1291"/>
        <end position="1568"/>
    </location>
</feature>
<evidence type="ECO:0000259" key="24">
    <source>
        <dbReference type="PROSITE" id="PS50026"/>
    </source>
</evidence>
<feature type="binding site" evidence="21">
    <location>
        <position position="1319"/>
    </location>
    <ligand>
        <name>ATP</name>
        <dbReference type="ChEBI" id="CHEBI:30616"/>
    </ligand>
</feature>
<comment type="caution">
    <text evidence="20">Lacks conserved residue(s) required for the propagation of feature annotation.</text>
</comment>
<dbReference type="CDD" id="cd14066">
    <property type="entry name" value="STKc_IRAK"/>
    <property type="match status" value="2"/>
</dbReference>
<dbReference type="InterPro" id="IPR008271">
    <property type="entry name" value="Ser/Thr_kinase_AS"/>
</dbReference>
<feature type="domain" description="Apple" evidence="26">
    <location>
        <begin position="1161"/>
        <end position="1241"/>
    </location>
</feature>
<evidence type="ECO:0000256" key="4">
    <source>
        <dbReference type="ARBA" id="ARBA00022527"/>
    </source>
</evidence>
<dbReference type="OrthoDB" id="1933550at2759"/>
<gene>
    <name evidence="27" type="ORF">TSUD_84920</name>
</gene>
<dbReference type="Gene3D" id="1.10.510.10">
    <property type="entry name" value="Transferase(Phosphotransferase) domain 1"/>
    <property type="match status" value="2"/>
</dbReference>
<keyword evidence="8" id="KW-0732">Signal</keyword>
<evidence type="ECO:0000256" key="6">
    <source>
        <dbReference type="ARBA" id="ARBA00022679"/>
    </source>
</evidence>
<dbReference type="Pfam" id="PF11883">
    <property type="entry name" value="DUF3403"/>
    <property type="match status" value="1"/>
</dbReference>
<evidence type="ECO:0000256" key="19">
    <source>
        <dbReference type="ARBA" id="ARBA00048679"/>
    </source>
</evidence>
<sequence>MIYQATESIKCNTMKLFLLLFILYYPCCYSLDTITLNQTIKDADVLISNVRGTFALGFFSLQNNSKTRYLGIWYNKISEQTVVWVANRDTPLYNTSGVLSIKNGNLVLHNNNDQNLKPIWSSNVSVSSSIGNVSAKLLDNGNFVLTHNNGKKVVWQSFDFPSNTLLPFMKLGLNRRTGLNRFLTSWKSPNDPGTGNLTYRIDPTGYPQLFLYRNNKDPAWRTGSWTGQRWSGVPEMTPTFIFNVSFINDEDEVFIMYGVKDPMVLSRMVLDETGHVRRLTWQPNEHRWFQIWFGPKEECDNFKQCGSNSNCDPYNAEKFECECLPGFEPKFPREWYLRDGSGGCVRKGNVSTCRSGEGFVKVARVKVPDTSKTRVNESLSLKECKEECLGDCSCVAFTSENEMLQGGCVTWHGDMEDTRTYTQVGQDLYVRVDKHELARYAKHPYGSLGKKGMIALLVVCTCLIFFMGTIFAYWFVKARKQGARRDRKFSFRLSFPDSDKQEFESTNNSNLPFFDLSIIAAATNNFSIANKLGEGGFGSVYKGILSNGVEIAVKRLSKYSGQGIEEFKNEVVLISKLQHRNLVRILGCCVQGDEKMLIYEYLPNKSLDFFIFDKSKSSELNWRKRFDIICGVARGILYLHHDSRLRIIHRDLKASNVLLDTALKPKIADFGMARMFGGDQMEATTKRVVGTYGYMSPEYAMEGQFSVKSDVYSFGVLLLEIVTGKKNSGQYEDNESTNLVGHIWNLWREDKAMDIIDESLGESFSELEVQRCLQIGLLCVQDFAVDRPSMSAVVSMPWPCLSDDSNVLYTKLRLSVLAIKCNTMKVLLLLLIVYYPCCHSLDTITLNKSLKDGDVLVSNNRGTFALGFFSLQKDSKTRYLGIWYNKVSEQTIVWVANRDTPLNDTSGVLSINNGNLVLNNNNTKNLKPIWSSNVSVSTSIGNVSATLLDIGNFVLTHNSGKNVWQSFDFPSNTLLPYMKLGLNTKTGLNWFITSWKSPNDPGTGNLTYRIDPTGYPQLFLYKNNVPIWRTGSWTGQRWSGAPEMTLDFIFNYSFISNKDEVSIVYGVVDPNVLSRLVLEDNGHTRRMTWQPKEQRWFQIWYGPKEECDNFKQCGPNSICDPYNTEKFECECLPGFEPKYASEWYLRDGSGGCVRKGNVSTCRSGEGFVKMALVMVPDTSKTRVNESMSLRECKEECLGDCSCVAFTSENEVLQSGCVTWHGDMNDTRTYTQVGQDLYVRVDKHELGLRRDHNDSFRLSFDDSSNLQEFNRTNKSNLPFFDLSSIAAATDNFSIANKLGEGGFGSVYKGILSNGMEIAVKRLSKYSGQGIEEFKNEVVLISKLQHRNLVRILGCCVQGDEKMLIYEYLPNKSLNFFIFDKSKSSELDWRKRFDIICGVARGILYLHHDSRLRIIHRDLKASNVLLDMELNPKISDFGMARMFGGDQIVATTKRVVGTYGYMSPEYAMEGQFSVKSDVYSFGVLLLEIITGKRNSVQYEDYESTTLVGHIWNLWREDKAMEIIDESLGESFSELEVERCIQIGLLCVQDFAIDRPSMSAVVSMLGNDSTLPTPKQPAFIFKRSNYENSNPSTSEGIHSLNDVSMTMIEAR</sequence>
<dbReference type="Pfam" id="PF07714">
    <property type="entry name" value="PK_Tyr_Ser-Thr"/>
    <property type="match status" value="2"/>
</dbReference>
<keyword evidence="14 22" id="KW-0472">Membrane</keyword>
<dbReference type="PROSITE" id="PS50026">
    <property type="entry name" value="EGF_3"/>
    <property type="match status" value="2"/>
</dbReference>
<dbReference type="PROSITE" id="PS00108">
    <property type="entry name" value="PROTEIN_KINASE_ST"/>
    <property type="match status" value="2"/>
</dbReference>
<evidence type="ECO:0000256" key="5">
    <source>
        <dbReference type="ARBA" id="ARBA00022536"/>
    </source>
</evidence>
<dbReference type="Gene3D" id="3.30.200.20">
    <property type="entry name" value="Phosphorylase Kinase, domain 1"/>
    <property type="match status" value="2"/>
</dbReference>
<dbReference type="Proteomes" id="UP000242715">
    <property type="component" value="Unassembled WGS sequence"/>
</dbReference>
<feature type="transmembrane region" description="Helical" evidence="22">
    <location>
        <begin position="453"/>
        <end position="476"/>
    </location>
</feature>
<dbReference type="SMART" id="SM00108">
    <property type="entry name" value="B_lectin"/>
    <property type="match status" value="2"/>
</dbReference>
<dbReference type="Pfam" id="PF08276">
    <property type="entry name" value="PAN_2"/>
    <property type="match status" value="2"/>
</dbReference>
<feature type="transmembrane region" description="Helical" evidence="22">
    <location>
        <begin position="814"/>
        <end position="835"/>
    </location>
</feature>
<evidence type="ECO:0000256" key="22">
    <source>
        <dbReference type="SAM" id="Phobius"/>
    </source>
</evidence>
<dbReference type="PANTHER" id="PTHR27002">
    <property type="entry name" value="RECEPTOR-LIKE SERINE/THREONINE-PROTEIN KINASE SD1-8"/>
    <property type="match status" value="1"/>
</dbReference>
<comment type="catalytic activity">
    <reaction evidence="19">
        <text>L-seryl-[protein] + ATP = O-phospho-L-seryl-[protein] + ADP + H(+)</text>
        <dbReference type="Rhea" id="RHEA:17989"/>
        <dbReference type="Rhea" id="RHEA-COMP:9863"/>
        <dbReference type="Rhea" id="RHEA-COMP:11604"/>
        <dbReference type="ChEBI" id="CHEBI:15378"/>
        <dbReference type="ChEBI" id="CHEBI:29999"/>
        <dbReference type="ChEBI" id="CHEBI:30616"/>
        <dbReference type="ChEBI" id="CHEBI:83421"/>
        <dbReference type="ChEBI" id="CHEBI:456216"/>
        <dbReference type="EC" id="2.7.11.1"/>
    </reaction>
</comment>
<dbReference type="PROSITE" id="PS50927">
    <property type="entry name" value="BULB_LECTIN"/>
    <property type="match status" value="2"/>
</dbReference>
<dbReference type="GO" id="GO:0030246">
    <property type="term" value="F:carbohydrate binding"/>
    <property type="evidence" value="ECO:0007669"/>
    <property type="project" value="UniProtKB-KW"/>
</dbReference>